<dbReference type="AlphaFoldDB" id="A0AAN6Q4G0"/>
<proteinExistence type="predicted"/>
<feature type="region of interest" description="Disordered" evidence="1">
    <location>
        <begin position="1"/>
        <end position="64"/>
    </location>
</feature>
<dbReference type="Proteomes" id="UP001305647">
    <property type="component" value="Unassembled WGS sequence"/>
</dbReference>
<evidence type="ECO:0000313" key="2">
    <source>
        <dbReference type="EMBL" id="KAK4103404.1"/>
    </source>
</evidence>
<evidence type="ECO:0000313" key="3">
    <source>
        <dbReference type="Proteomes" id="UP001305647"/>
    </source>
</evidence>
<organism evidence="2 3">
    <name type="scientific">Parathielavia hyrcaniae</name>
    <dbReference type="NCBI Taxonomy" id="113614"/>
    <lineage>
        <taxon>Eukaryota</taxon>
        <taxon>Fungi</taxon>
        <taxon>Dikarya</taxon>
        <taxon>Ascomycota</taxon>
        <taxon>Pezizomycotina</taxon>
        <taxon>Sordariomycetes</taxon>
        <taxon>Sordariomycetidae</taxon>
        <taxon>Sordariales</taxon>
        <taxon>Chaetomiaceae</taxon>
        <taxon>Parathielavia</taxon>
    </lineage>
</organism>
<evidence type="ECO:0000256" key="1">
    <source>
        <dbReference type="SAM" id="MobiDB-lite"/>
    </source>
</evidence>
<name>A0AAN6Q4G0_9PEZI</name>
<reference evidence="2" key="1">
    <citation type="journal article" date="2023" name="Mol. Phylogenet. Evol.">
        <title>Genome-scale phylogeny and comparative genomics of the fungal order Sordariales.</title>
        <authorList>
            <person name="Hensen N."/>
            <person name="Bonometti L."/>
            <person name="Westerberg I."/>
            <person name="Brannstrom I.O."/>
            <person name="Guillou S."/>
            <person name="Cros-Aarteil S."/>
            <person name="Calhoun S."/>
            <person name="Haridas S."/>
            <person name="Kuo A."/>
            <person name="Mondo S."/>
            <person name="Pangilinan J."/>
            <person name="Riley R."/>
            <person name="LaButti K."/>
            <person name="Andreopoulos B."/>
            <person name="Lipzen A."/>
            <person name="Chen C."/>
            <person name="Yan M."/>
            <person name="Daum C."/>
            <person name="Ng V."/>
            <person name="Clum A."/>
            <person name="Steindorff A."/>
            <person name="Ohm R.A."/>
            <person name="Martin F."/>
            <person name="Silar P."/>
            <person name="Natvig D.O."/>
            <person name="Lalanne C."/>
            <person name="Gautier V."/>
            <person name="Ament-Velasquez S.L."/>
            <person name="Kruys A."/>
            <person name="Hutchinson M.I."/>
            <person name="Powell A.J."/>
            <person name="Barry K."/>
            <person name="Miller A.N."/>
            <person name="Grigoriev I.V."/>
            <person name="Debuchy R."/>
            <person name="Gladieux P."/>
            <person name="Hiltunen Thoren M."/>
            <person name="Johannesson H."/>
        </authorList>
    </citation>
    <scope>NUCLEOTIDE SEQUENCE</scope>
    <source>
        <strain evidence="2">CBS 757.83</strain>
    </source>
</reference>
<reference evidence="2" key="2">
    <citation type="submission" date="2023-05" db="EMBL/GenBank/DDBJ databases">
        <authorList>
            <consortium name="Lawrence Berkeley National Laboratory"/>
            <person name="Steindorff A."/>
            <person name="Hensen N."/>
            <person name="Bonometti L."/>
            <person name="Westerberg I."/>
            <person name="Brannstrom I.O."/>
            <person name="Guillou S."/>
            <person name="Cros-Aarteil S."/>
            <person name="Calhoun S."/>
            <person name="Haridas S."/>
            <person name="Kuo A."/>
            <person name="Mondo S."/>
            <person name="Pangilinan J."/>
            <person name="Riley R."/>
            <person name="Labutti K."/>
            <person name="Andreopoulos B."/>
            <person name="Lipzen A."/>
            <person name="Chen C."/>
            <person name="Yanf M."/>
            <person name="Daum C."/>
            <person name="Ng V."/>
            <person name="Clum A."/>
            <person name="Ohm R."/>
            <person name="Martin F."/>
            <person name="Silar P."/>
            <person name="Natvig D."/>
            <person name="Lalanne C."/>
            <person name="Gautier V."/>
            <person name="Ament-Velasquez S.L."/>
            <person name="Kruys A."/>
            <person name="Hutchinson M.I."/>
            <person name="Powell A.J."/>
            <person name="Barry K."/>
            <person name="Miller A.N."/>
            <person name="Grigoriev I.V."/>
            <person name="Debuchy R."/>
            <person name="Gladieux P."/>
            <person name="Thoren M.H."/>
            <person name="Johannesson H."/>
        </authorList>
    </citation>
    <scope>NUCLEOTIDE SEQUENCE</scope>
    <source>
        <strain evidence="2">CBS 757.83</strain>
    </source>
</reference>
<accession>A0AAN6Q4G0</accession>
<sequence length="64" mass="6698">MRARIGPSLTQQGSPADGSGVPSLVSGMTGIVQGAPTRRTLRGPAYVTQGDQRAPTTRRRGLFC</sequence>
<protein>
    <submittedName>
        <fullName evidence="2">Uncharacterized protein</fullName>
    </submittedName>
</protein>
<dbReference type="EMBL" id="MU863628">
    <property type="protein sequence ID" value="KAK4103404.1"/>
    <property type="molecule type" value="Genomic_DNA"/>
</dbReference>
<gene>
    <name evidence="2" type="ORF">N658DRAFT_271784</name>
</gene>
<comment type="caution">
    <text evidence="2">The sequence shown here is derived from an EMBL/GenBank/DDBJ whole genome shotgun (WGS) entry which is preliminary data.</text>
</comment>
<keyword evidence="3" id="KW-1185">Reference proteome</keyword>